<dbReference type="OMA" id="INMIIDP"/>
<keyword evidence="4" id="KW-1185">Reference proteome</keyword>
<evidence type="ECO:0000313" key="4">
    <source>
        <dbReference type="Proteomes" id="UP000002872"/>
    </source>
</evidence>
<feature type="transmembrane region" description="Helical" evidence="1">
    <location>
        <begin position="651"/>
        <end position="672"/>
    </location>
</feature>
<feature type="transmembrane region" description="Helical" evidence="1">
    <location>
        <begin position="684"/>
        <end position="707"/>
    </location>
</feature>
<protein>
    <recommendedName>
        <fullName evidence="5">EF-hand domain-containing protein</fullName>
    </recommendedName>
</protein>
<feature type="chain" id="PRO_5003670616" description="EF-hand domain-containing protein" evidence="2">
    <location>
        <begin position="19"/>
        <end position="869"/>
    </location>
</feature>
<dbReference type="AlphaFoldDB" id="I3EFJ4"/>
<proteinExistence type="predicted"/>
<keyword evidence="1" id="KW-0812">Transmembrane</keyword>
<dbReference type="HOGENOM" id="CLU_330117_0_0_1"/>
<dbReference type="InParanoid" id="I3EFJ4"/>
<dbReference type="Proteomes" id="UP000002872">
    <property type="component" value="Unassembled WGS sequence"/>
</dbReference>
<gene>
    <name evidence="3" type="ORF">NEQG_02063</name>
</gene>
<organism evidence="3 4">
    <name type="scientific">Nematocida parisii (strain ERTm3)</name>
    <name type="common">Nematode killer fungus</name>
    <dbReference type="NCBI Taxonomy" id="935791"/>
    <lineage>
        <taxon>Eukaryota</taxon>
        <taxon>Fungi</taxon>
        <taxon>Fungi incertae sedis</taxon>
        <taxon>Microsporidia</taxon>
        <taxon>Nematocida</taxon>
    </lineage>
</organism>
<keyword evidence="1" id="KW-0472">Membrane</keyword>
<reference evidence="3" key="1">
    <citation type="submission" date="2011-01" db="EMBL/GenBank/DDBJ databases">
        <title>The Genome Sequence of Nematocida parisii strain ERTm3.</title>
        <authorList>
            <consortium name="The Broad Institute Genome Sequencing Platform"/>
            <consortium name="The Broad Institute Genome Sequencing Center for Infectious Disease"/>
            <person name="Cuomo C."/>
            <person name="Troemel E."/>
            <person name="Young S.K."/>
            <person name="Zeng Q."/>
            <person name="Gargeya S."/>
            <person name="Fitzgerald M."/>
            <person name="Haas B."/>
            <person name="Abouelleil A."/>
            <person name="Alvarado L."/>
            <person name="Arachchi H.M."/>
            <person name="Berlin A."/>
            <person name="Chapman S.B."/>
            <person name="Gearin G."/>
            <person name="Goldberg J."/>
            <person name="Griggs A."/>
            <person name="Gujja S."/>
            <person name="Hansen M."/>
            <person name="Heiman D."/>
            <person name="Howarth C."/>
            <person name="Larimer J."/>
            <person name="Lui A."/>
            <person name="MacDonald P.J.P."/>
            <person name="McCowen C."/>
            <person name="Montmayeur A."/>
            <person name="Murphy C."/>
            <person name="Neiman D."/>
            <person name="Pearson M."/>
            <person name="Priest M."/>
            <person name="Roberts A."/>
            <person name="Saif S."/>
            <person name="Shea T."/>
            <person name="Sisk P."/>
            <person name="Stolte C."/>
            <person name="Sykes S."/>
            <person name="Wortman J."/>
            <person name="Nusbaum C."/>
            <person name="Birren B."/>
        </authorList>
    </citation>
    <scope>NUCLEOTIDE SEQUENCE</scope>
    <source>
        <strain evidence="3">ERTm3</strain>
    </source>
</reference>
<keyword evidence="1" id="KW-1133">Transmembrane helix</keyword>
<name>I3EFJ4_NEMP3</name>
<feature type="transmembrane region" description="Helical" evidence="1">
    <location>
        <begin position="624"/>
        <end position="642"/>
    </location>
</feature>
<dbReference type="OrthoDB" id="2188415at2759"/>
<feature type="transmembrane region" description="Helical" evidence="1">
    <location>
        <begin position="787"/>
        <end position="808"/>
    </location>
</feature>
<accession>I3EFJ4</accession>
<evidence type="ECO:0000313" key="3">
    <source>
        <dbReference type="EMBL" id="EIJ87991.1"/>
    </source>
</evidence>
<feature type="signal peptide" evidence="2">
    <location>
        <begin position="1"/>
        <end position="18"/>
    </location>
</feature>
<dbReference type="EMBL" id="GL870880">
    <property type="protein sequence ID" value="EIJ87991.1"/>
    <property type="molecule type" value="Genomic_DNA"/>
</dbReference>
<dbReference type="VEuPathDB" id="MicrosporidiaDB:NEQG_02063"/>
<sequence length="869" mass="100174">MKVHISLLFLIQAVKVLSSLFPYNCTVMDDYEENPQSLTDEVLLHADIEDVLKLLDIDRRNMISINERVCSDETDSITESKNRIALDIYGQLIDTKDQIQISADTVTIYLRRLQELTKKISELKSIKRSTDQNIEQEIKRVNHEVHEISQLFQLELENKELLQKEKISQLRMAEEFRKIIRQHAETLQIILNSKKYEITRNAPPKPPRKRKEYILRFKNKYLISLQKKKSILLNSVIEIFYQKAREDLDKATSQIESQLCYLLLYDYQCTHINYREKVKNFINTVKSYTIEEWDEERFCKALDKAFLSLLMLDENMSMEELKTVLAIISKLYDKNTTYVMSLCEFTECFYSILNVHLLINCGASEEAFELTKTLFKNLQTSINIRSTRDEIHKICEVFNKLNNSFMMYRYPVPYLLTCHPRNRDDSRQYWKYHRDKYSRIHQFMSVHDSAHAVPESLLLMNLHPLIHIMHDKTIPMRIIEPEDDGDVNLDVCTVEIGYAEEDSVVYLTDNIQYKDACYFCSAITINMIIDPILLNEASILIEKYVHPQATVYFKGMNLKGNEAISASSVLYDCIHPPSPNKKQFLLSCLLERLNMGRKIFLPLFSSLSVIAASIFAILIDGTLFFALIPFIVFFSGIFRALLIKIGYETKAVIFAFNLISGFIIGLISLYSIDVLLRASDLTENLYLIQVIYIVLGTLSILGILSTYSKAIRRYAYSYKYTVSNLFKYGCYILGILMSLAIPVCMAAGYTGLGHVLIGCNIPLFSAVFIYIACAYEKMHTQLKSDKWENLDIIVHILACISALSALYASQIVSIECGLLDALPIIIGPKNSALSIFKDRAISYHSIFNTEKTEESHSALDKLIAHLFQK</sequence>
<evidence type="ECO:0008006" key="5">
    <source>
        <dbReference type="Google" id="ProtNLM"/>
    </source>
</evidence>
<feature type="transmembrane region" description="Helical" evidence="1">
    <location>
        <begin position="728"/>
        <end position="749"/>
    </location>
</feature>
<evidence type="ECO:0000256" key="1">
    <source>
        <dbReference type="SAM" id="Phobius"/>
    </source>
</evidence>
<keyword evidence="2" id="KW-0732">Signal</keyword>
<evidence type="ECO:0000256" key="2">
    <source>
        <dbReference type="SAM" id="SignalP"/>
    </source>
</evidence>
<feature type="transmembrane region" description="Helical" evidence="1">
    <location>
        <begin position="755"/>
        <end position="775"/>
    </location>
</feature>